<organism evidence="6 7">
    <name type="scientific">Thiomonas delicata</name>
    <name type="common">Thiomonas cuprina</name>
    <dbReference type="NCBI Taxonomy" id="364030"/>
    <lineage>
        <taxon>Bacteria</taxon>
        <taxon>Pseudomonadati</taxon>
        <taxon>Pseudomonadota</taxon>
        <taxon>Betaproteobacteria</taxon>
        <taxon>Burkholderiales</taxon>
        <taxon>Thiomonas</taxon>
    </lineage>
</organism>
<dbReference type="GO" id="GO:0033468">
    <property type="term" value="P:CMP-keto-3-deoxy-D-manno-octulosonic acid biosynthetic process"/>
    <property type="evidence" value="ECO:0007669"/>
    <property type="project" value="UniProtKB-UniRule"/>
</dbReference>
<dbReference type="NCBIfam" id="TIGR00466">
    <property type="entry name" value="kdsB"/>
    <property type="match status" value="1"/>
</dbReference>
<dbReference type="NCBIfam" id="NF009905">
    <property type="entry name" value="PRK13368.1"/>
    <property type="match status" value="1"/>
</dbReference>
<dbReference type="EC" id="2.7.7.38" evidence="5"/>
<dbReference type="FunFam" id="3.90.550.10:FF:000011">
    <property type="entry name" value="3-deoxy-manno-octulosonate cytidylyltransferase"/>
    <property type="match status" value="1"/>
</dbReference>
<dbReference type="InterPro" id="IPR029044">
    <property type="entry name" value="Nucleotide-diphossugar_trans"/>
</dbReference>
<dbReference type="GO" id="GO:0016020">
    <property type="term" value="C:membrane"/>
    <property type="evidence" value="ECO:0007669"/>
    <property type="project" value="UniProtKB-SubCell"/>
</dbReference>
<dbReference type="Proteomes" id="UP000214566">
    <property type="component" value="Unassembled WGS sequence"/>
</dbReference>
<evidence type="ECO:0000256" key="3">
    <source>
        <dbReference type="ARBA" id="ARBA00022695"/>
    </source>
</evidence>
<name>A0A238D7Q7_THIDL</name>
<evidence type="ECO:0000256" key="4">
    <source>
        <dbReference type="ARBA" id="ARBA00022985"/>
    </source>
</evidence>
<dbReference type="AlphaFoldDB" id="A0A238D7Q7"/>
<evidence type="ECO:0000256" key="5">
    <source>
        <dbReference type="HAMAP-Rule" id="MF_00057"/>
    </source>
</evidence>
<dbReference type="EMBL" id="FLMQ01000056">
    <property type="protein sequence ID" value="SBP89212.1"/>
    <property type="molecule type" value="Genomic_DNA"/>
</dbReference>
<gene>
    <name evidence="5 6" type="primary">kdsB</name>
    <name evidence="6" type="ORF">THIARS_70832</name>
</gene>
<dbReference type="NCBIfam" id="NF003952">
    <property type="entry name" value="PRK05450.1-5"/>
    <property type="match status" value="1"/>
</dbReference>
<keyword evidence="5" id="KW-0963">Cytoplasm</keyword>
<dbReference type="OrthoDB" id="9815559at2"/>
<dbReference type="GO" id="GO:0008690">
    <property type="term" value="F:3-deoxy-manno-octulosonate cytidylyltransferase activity"/>
    <property type="evidence" value="ECO:0007669"/>
    <property type="project" value="UniProtKB-UniRule"/>
</dbReference>
<dbReference type="InterPro" id="IPR004528">
    <property type="entry name" value="KdsB"/>
</dbReference>
<dbReference type="CDD" id="cd02517">
    <property type="entry name" value="CMP-KDO-Synthetase"/>
    <property type="match status" value="1"/>
</dbReference>
<dbReference type="Gene3D" id="3.90.550.10">
    <property type="entry name" value="Spore Coat Polysaccharide Biosynthesis Protein SpsA, Chain A"/>
    <property type="match status" value="1"/>
</dbReference>
<comment type="catalytic activity">
    <reaction evidence="5">
        <text>3-deoxy-alpha-D-manno-oct-2-ulosonate + CTP = CMP-3-deoxy-beta-D-manno-octulosonate + diphosphate</text>
        <dbReference type="Rhea" id="RHEA:23448"/>
        <dbReference type="ChEBI" id="CHEBI:33019"/>
        <dbReference type="ChEBI" id="CHEBI:37563"/>
        <dbReference type="ChEBI" id="CHEBI:85986"/>
        <dbReference type="ChEBI" id="CHEBI:85987"/>
        <dbReference type="EC" id="2.7.7.38"/>
    </reaction>
</comment>
<keyword evidence="2 5" id="KW-0808">Transferase</keyword>
<dbReference type="SUPFAM" id="SSF53448">
    <property type="entry name" value="Nucleotide-diphospho-sugar transferases"/>
    <property type="match status" value="1"/>
</dbReference>
<dbReference type="HAMAP" id="MF_00057">
    <property type="entry name" value="KdsB"/>
    <property type="match status" value="1"/>
</dbReference>
<dbReference type="RefSeq" id="WP_094161329.1">
    <property type="nucleotide sequence ID" value="NZ_LT592171.1"/>
</dbReference>
<evidence type="ECO:0000256" key="1">
    <source>
        <dbReference type="ARBA" id="ARBA00004370"/>
    </source>
</evidence>
<comment type="similarity">
    <text evidence="5">Belongs to the KdsB family.</text>
</comment>
<proteinExistence type="inferred from homology"/>
<keyword evidence="7" id="KW-1185">Reference proteome</keyword>
<protein>
    <recommendedName>
        <fullName evidence="5">3-deoxy-manno-octulosonate cytidylyltransferase</fullName>
        <ecNumber evidence="5">2.7.7.38</ecNumber>
    </recommendedName>
    <alternativeName>
        <fullName evidence="5">CMP-2-keto-3-deoxyoctulosonic acid synthase</fullName>
        <shortName evidence="5">CKS</shortName>
        <shortName evidence="5">CMP-KDO synthase</shortName>
    </alternativeName>
</protein>
<dbReference type="GO" id="GO:0005829">
    <property type="term" value="C:cytosol"/>
    <property type="evidence" value="ECO:0007669"/>
    <property type="project" value="TreeGrafter"/>
</dbReference>
<reference evidence="6 7" key="1">
    <citation type="submission" date="2016-06" db="EMBL/GenBank/DDBJ databases">
        <authorList>
            <person name="Kjaerup R.B."/>
            <person name="Dalgaard T.S."/>
            <person name="Juul-Madsen H.R."/>
        </authorList>
    </citation>
    <scope>NUCLEOTIDE SEQUENCE [LARGE SCALE GENOMIC DNA]</scope>
    <source>
        <strain evidence="6 7">DSM 16361</strain>
    </source>
</reference>
<sequence length="272" mass="29082">MTMPDFAALIPARRASTRLPDKPLADIAGLPMVVHVARRAQQSGASRVAVATDDAQIAAVCAAHGVEALMTDGRHASGTDRIAEAAAQLALPDTALVVNVQGDEPLIDPALIRACAECLANDPQADIATAAHPIFDAADVFNPNVVKVVLDARQHALFFSRAPIPWRRDAFAPMSAAAGLPVLPPESSPSGDPQAGLPFWRHVGIYAYRMHALQRFHRLPPCPLESAEALEQLRALWHGWHIAVLKVQTPPAPGVDTPEDLARVRRLIQNAA</sequence>
<comment type="pathway">
    <text evidence="5">Nucleotide-sugar biosynthesis; CMP-3-deoxy-D-manno-octulosonate biosynthesis; CMP-3-deoxy-D-manno-octulosonate from 3-deoxy-D-manno-octulosonate and CTP: step 1/1.</text>
</comment>
<dbReference type="UniPathway" id="UPA00358">
    <property type="reaction ID" value="UER00476"/>
</dbReference>
<keyword evidence="4 5" id="KW-0448">Lipopolysaccharide biosynthesis</keyword>
<dbReference type="Pfam" id="PF02348">
    <property type="entry name" value="CTP_transf_3"/>
    <property type="match status" value="1"/>
</dbReference>
<accession>A0A238D7Q7</accession>
<comment type="function">
    <text evidence="5">Activates KDO (a required 8-carbon sugar) for incorporation into bacterial lipopolysaccharide in Gram-negative bacteria.</text>
</comment>
<comment type="subcellular location">
    <subcellularLocation>
        <location evidence="5">Cytoplasm</location>
    </subcellularLocation>
    <subcellularLocation>
        <location evidence="1">Membrane</location>
    </subcellularLocation>
</comment>
<keyword evidence="3 5" id="KW-0548">Nucleotidyltransferase</keyword>
<evidence type="ECO:0000313" key="6">
    <source>
        <dbReference type="EMBL" id="SBP89212.1"/>
    </source>
</evidence>
<dbReference type="PANTHER" id="PTHR42866:SF2">
    <property type="entry name" value="3-DEOXY-MANNO-OCTULOSONATE CYTIDYLYLTRANSFERASE, MITOCHONDRIAL"/>
    <property type="match status" value="1"/>
</dbReference>
<evidence type="ECO:0000313" key="7">
    <source>
        <dbReference type="Proteomes" id="UP000214566"/>
    </source>
</evidence>
<evidence type="ECO:0000256" key="2">
    <source>
        <dbReference type="ARBA" id="ARBA00022679"/>
    </source>
</evidence>
<dbReference type="PANTHER" id="PTHR42866">
    <property type="entry name" value="3-DEOXY-MANNO-OCTULOSONATE CYTIDYLYLTRANSFERASE"/>
    <property type="match status" value="1"/>
</dbReference>
<dbReference type="InterPro" id="IPR003329">
    <property type="entry name" value="Cytidylyl_trans"/>
</dbReference>
<dbReference type="GO" id="GO:0009103">
    <property type="term" value="P:lipopolysaccharide biosynthetic process"/>
    <property type="evidence" value="ECO:0007669"/>
    <property type="project" value="UniProtKB-UniRule"/>
</dbReference>